<evidence type="ECO:0000313" key="7">
    <source>
        <dbReference type="EMBL" id="MBT9288568.1"/>
    </source>
</evidence>
<feature type="region of interest" description="Disordered" evidence="4">
    <location>
        <begin position="284"/>
        <end position="310"/>
    </location>
</feature>
<dbReference type="InterPro" id="IPR036390">
    <property type="entry name" value="WH_DNA-bd_sf"/>
</dbReference>
<organism evidence="7 8">
    <name type="scientific">Prosthecodimorpha staleyi</name>
    <dbReference type="NCBI Taxonomy" id="2840188"/>
    <lineage>
        <taxon>Bacteria</taxon>
        <taxon>Pseudomonadati</taxon>
        <taxon>Pseudomonadota</taxon>
        <taxon>Alphaproteobacteria</taxon>
        <taxon>Hyphomicrobiales</taxon>
        <taxon>Ancalomicrobiaceae</taxon>
        <taxon>Prosthecodimorpha</taxon>
    </lineage>
</organism>
<dbReference type="InterPro" id="IPR029016">
    <property type="entry name" value="GAF-like_dom_sf"/>
</dbReference>
<dbReference type="SMART" id="SM00346">
    <property type="entry name" value="HTH_ICLR"/>
    <property type="match status" value="1"/>
</dbReference>
<feature type="region of interest" description="Disordered" evidence="4">
    <location>
        <begin position="16"/>
        <end position="40"/>
    </location>
</feature>
<dbReference type="Pfam" id="PF09339">
    <property type="entry name" value="HTH_IclR"/>
    <property type="match status" value="1"/>
</dbReference>
<dbReference type="EMBL" id="JAHHZF010000002">
    <property type="protein sequence ID" value="MBT9288568.1"/>
    <property type="molecule type" value="Genomic_DNA"/>
</dbReference>
<reference evidence="7 8" key="1">
    <citation type="submission" date="2021-06" db="EMBL/GenBank/DDBJ databases">
        <authorList>
            <person name="Grouzdev D.S."/>
            <person name="Koziaeva V."/>
        </authorList>
    </citation>
    <scope>NUCLEOTIDE SEQUENCE [LARGE SCALE GENOMIC DNA]</scope>
    <source>
        <strain evidence="7 8">22</strain>
    </source>
</reference>
<evidence type="ECO:0000256" key="4">
    <source>
        <dbReference type="SAM" id="MobiDB-lite"/>
    </source>
</evidence>
<keyword evidence="3" id="KW-0804">Transcription</keyword>
<dbReference type="InterPro" id="IPR014757">
    <property type="entry name" value="Tscrpt_reg_IclR_C"/>
</dbReference>
<feature type="domain" description="IclR-ED" evidence="6">
    <location>
        <begin position="102"/>
        <end position="286"/>
    </location>
</feature>
<dbReference type="SUPFAM" id="SSF55781">
    <property type="entry name" value="GAF domain-like"/>
    <property type="match status" value="1"/>
</dbReference>
<evidence type="ECO:0000256" key="1">
    <source>
        <dbReference type="ARBA" id="ARBA00023015"/>
    </source>
</evidence>
<dbReference type="AlphaFoldDB" id="A0A947D0A6"/>
<gene>
    <name evidence="7" type="ORF">KL771_03850</name>
</gene>
<evidence type="ECO:0000259" key="5">
    <source>
        <dbReference type="PROSITE" id="PS51077"/>
    </source>
</evidence>
<keyword evidence="1" id="KW-0805">Transcription regulation</keyword>
<feature type="compositionally biased region" description="Basic and acidic residues" evidence="4">
    <location>
        <begin position="18"/>
        <end position="32"/>
    </location>
</feature>
<dbReference type="Pfam" id="PF01614">
    <property type="entry name" value="IclR_C"/>
    <property type="match status" value="1"/>
</dbReference>
<dbReference type="GO" id="GO:0003700">
    <property type="term" value="F:DNA-binding transcription factor activity"/>
    <property type="evidence" value="ECO:0007669"/>
    <property type="project" value="TreeGrafter"/>
</dbReference>
<dbReference type="PANTHER" id="PTHR30136:SF39">
    <property type="entry name" value="TRANSCRIPTIONAL REGULATORY PROTEIN"/>
    <property type="match status" value="1"/>
</dbReference>
<dbReference type="Proteomes" id="UP000766595">
    <property type="component" value="Unassembled WGS sequence"/>
</dbReference>
<protein>
    <submittedName>
        <fullName evidence="7">IclR family transcriptional regulator</fullName>
    </submittedName>
</protein>
<dbReference type="InterPro" id="IPR036388">
    <property type="entry name" value="WH-like_DNA-bd_sf"/>
</dbReference>
<dbReference type="PANTHER" id="PTHR30136">
    <property type="entry name" value="HELIX-TURN-HELIX TRANSCRIPTIONAL REGULATOR, ICLR FAMILY"/>
    <property type="match status" value="1"/>
</dbReference>
<dbReference type="Gene3D" id="1.10.10.10">
    <property type="entry name" value="Winged helix-like DNA-binding domain superfamily/Winged helix DNA-binding domain"/>
    <property type="match status" value="1"/>
</dbReference>
<dbReference type="GO" id="GO:0003677">
    <property type="term" value="F:DNA binding"/>
    <property type="evidence" value="ECO:0007669"/>
    <property type="project" value="UniProtKB-KW"/>
</dbReference>
<keyword evidence="2" id="KW-0238">DNA-binding</keyword>
<evidence type="ECO:0000313" key="8">
    <source>
        <dbReference type="Proteomes" id="UP000766595"/>
    </source>
</evidence>
<dbReference type="PROSITE" id="PS51077">
    <property type="entry name" value="HTH_ICLR"/>
    <property type="match status" value="1"/>
</dbReference>
<dbReference type="RefSeq" id="WP_261967240.1">
    <property type="nucleotide sequence ID" value="NZ_JAHHZF010000002.1"/>
</dbReference>
<dbReference type="SUPFAM" id="SSF46785">
    <property type="entry name" value="Winged helix' DNA-binding domain"/>
    <property type="match status" value="1"/>
</dbReference>
<evidence type="ECO:0000256" key="2">
    <source>
        <dbReference type="ARBA" id="ARBA00023125"/>
    </source>
</evidence>
<dbReference type="InterPro" id="IPR050707">
    <property type="entry name" value="HTH_MetabolicPath_Reg"/>
</dbReference>
<accession>A0A947D0A6</accession>
<dbReference type="InterPro" id="IPR005471">
    <property type="entry name" value="Tscrpt_reg_IclR_N"/>
</dbReference>
<evidence type="ECO:0000256" key="3">
    <source>
        <dbReference type="ARBA" id="ARBA00023163"/>
    </source>
</evidence>
<feature type="domain" description="HTH iclR-type" evidence="5">
    <location>
        <begin position="38"/>
        <end position="101"/>
    </location>
</feature>
<keyword evidence="8" id="KW-1185">Reference proteome</keyword>
<name>A0A947D0A6_9HYPH</name>
<evidence type="ECO:0000259" key="6">
    <source>
        <dbReference type="PROSITE" id="PS51078"/>
    </source>
</evidence>
<proteinExistence type="predicted"/>
<dbReference type="PROSITE" id="PS51078">
    <property type="entry name" value="ICLR_ED"/>
    <property type="match status" value="1"/>
</dbReference>
<comment type="caution">
    <text evidence="7">The sequence shown here is derived from an EMBL/GenBank/DDBJ whole genome shotgun (WGS) entry which is preliminary data.</text>
</comment>
<dbReference type="Gene3D" id="3.30.450.40">
    <property type="match status" value="1"/>
</dbReference>
<sequence>MVELIETEISGTLPRATARSDADRFDPSRAESGEPSGTQSIGRAVGLLRQLAATRNRGAGLSELVEASGLAKPTCRRILLALIEAGLAEQDPITRRYFLGPEAYVLGTVAADRFGLHRLAADSVTRLARETGDAAFLQVRRDWSVVCLQREDGDFPIRSHVLAAGDRHPIGCGAGGITLAAAMPDAEIEASFEANDALLAARYPMLNRPLMRDLVAEARQLGYGLNRGLLFPGSWGMGMVVRDERGRPNACLSLAAIESRMQPDRQAQLAELLREEVRRVEARIAETGLSQDDRAPATAGAQRRKVGERR</sequence>
<dbReference type="GO" id="GO:0045892">
    <property type="term" value="P:negative regulation of DNA-templated transcription"/>
    <property type="evidence" value="ECO:0007669"/>
    <property type="project" value="TreeGrafter"/>
</dbReference>